<dbReference type="EMBL" id="VSSQ01113126">
    <property type="protein sequence ID" value="MPN49667.1"/>
    <property type="molecule type" value="Genomic_DNA"/>
</dbReference>
<proteinExistence type="predicted"/>
<gene>
    <name evidence="1" type="ORF">SDC9_197289</name>
</gene>
<comment type="caution">
    <text evidence="1">The sequence shown here is derived from an EMBL/GenBank/DDBJ whole genome shotgun (WGS) entry which is preliminary data.</text>
</comment>
<accession>A0A645IEH7</accession>
<evidence type="ECO:0000313" key="1">
    <source>
        <dbReference type="EMBL" id="MPN49667.1"/>
    </source>
</evidence>
<organism evidence="1">
    <name type="scientific">bioreactor metagenome</name>
    <dbReference type="NCBI Taxonomy" id="1076179"/>
    <lineage>
        <taxon>unclassified sequences</taxon>
        <taxon>metagenomes</taxon>
        <taxon>ecological metagenomes</taxon>
    </lineage>
</organism>
<sequence>MRRNPAGLVCAGIWEIKEAFAVSAGNRSLPKTDGFALPAVWLTKGNSVQTAEQKNRPKLRYINATSVAGNRKTQKILLNFALNAETLLMKAI</sequence>
<protein>
    <submittedName>
        <fullName evidence="1">Uncharacterized protein</fullName>
    </submittedName>
</protein>
<name>A0A645IEH7_9ZZZZ</name>
<dbReference type="AlphaFoldDB" id="A0A645IEH7"/>
<reference evidence="1" key="1">
    <citation type="submission" date="2019-08" db="EMBL/GenBank/DDBJ databases">
        <authorList>
            <person name="Kucharzyk K."/>
            <person name="Murdoch R.W."/>
            <person name="Higgins S."/>
            <person name="Loffler F."/>
        </authorList>
    </citation>
    <scope>NUCLEOTIDE SEQUENCE</scope>
</reference>